<dbReference type="InterPro" id="IPR003477">
    <property type="entry name" value="PemK-like"/>
</dbReference>
<accession>A0A173TAH2</accession>
<dbReference type="RefSeq" id="WP_055258863.1">
    <property type="nucleotide sequence ID" value="NZ_CYXT01000014.1"/>
</dbReference>
<dbReference type="GO" id="GO:0004521">
    <property type="term" value="F:RNA endonuclease activity"/>
    <property type="evidence" value="ECO:0007669"/>
    <property type="project" value="TreeGrafter"/>
</dbReference>
<dbReference type="Pfam" id="PF02452">
    <property type="entry name" value="PemK_toxin"/>
    <property type="match status" value="1"/>
</dbReference>
<dbReference type="EC" id="3.1.-.-" evidence="3"/>
<dbReference type="EMBL" id="CYXT01000014">
    <property type="protein sequence ID" value="CUM99813.1"/>
    <property type="molecule type" value="Genomic_DNA"/>
</dbReference>
<evidence type="ECO:0000256" key="2">
    <source>
        <dbReference type="ARBA" id="ARBA00022649"/>
    </source>
</evidence>
<dbReference type="SUPFAM" id="SSF50118">
    <property type="entry name" value="Cell growth inhibitor/plasmid maintenance toxic component"/>
    <property type="match status" value="1"/>
</dbReference>
<evidence type="ECO:0000313" key="4">
    <source>
        <dbReference type="Proteomes" id="UP000095598"/>
    </source>
</evidence>
<proteinExistence type="inferred from homology"/>
<evidence type="ECO:0000313" key="3">
    <source>
        <dbReference type="EMBL" id="CUM99813.1"/>
    </source>
</evidence>
<dbReference type="AlphaFoldDB" id="A0A173TAH2"/>
<dbReference type="GO" id="GO:0016787">
    <property type="term" value="F:hydrolase activity"/>
    <property type="evidence" value="ECO:0007669"/>
    <property type="project" value="UniProtKB-KW"/>
</dbReference>
<keyword evidence="3" id="KW-0378">Hydrolase</keyword>
<reference evidence="3 4" key="1">
    <citation type="submission" date="2015-09" db="EMBL/GenBank/DDBJ databases">
        <authorList>
            <consortium name="Pathogen Informatics"/>
        </authorList>
    </citation>
    <scope>NUCLEOTIDE SEQUENCE [LARGE SCALE GENOMIC DNA]</scope>
    <source>
        <strain evidence="3 4">2789STDY5608868</strain>
    </source>
</reference>
<comment type="similarity">
    <text evidence="1">Belongs to the PemK/MazF family.</text>
</comment>
<dbReference type="InterPro" id="IPR011067">
    <property type="entry name" value="Plasmid_toxin/cell-grow_inhib"/>
</dbReference>
<gene>
    <name evidence="3" type="primary">ndoA_2</name>
    <name evidence="3" type="ORF">ERS852425_01953</name>
</gene>
<keyword evidence="2" id="KW-1277">Toxin-antitoxin system</keyword>
<dbReference type="GO" id="GO:0006402">
    <property type="term" value="P:mRNA catabolic process"/>
    <property type="evidence" value="ECO:0007669"/>
    <property type="project" value="TreeGrafter"/>
</dbReference>
<dbReference type="Gene3D" id="2.30.30.110">
    <property type="match status" value="1"/>
</dbReference>
<protein>
    <submittedName>
        <fullName evidence="3">mRNA interferase EndoA</fullName>
        <ecNumber evidence="3">3.1.-.-</ecNumber>
    </submittedName>
</protein>
<dbReference type="PANTHER" id="PTHR33988">
    <property type="entry name" value="ENDORIBONUCLEASE MAZF-RELATED"/>
    <property type="match status" value="1"/>
</dbReference>
<sequence>MKPEPIDLQNIGKVYHNENEAVCNEENYEDETKEENLCCRQVKRGEVYFADYYYDNGILADKRRPAVIVSNHGINEKAPFVKVVYLTTAPKSNHPAHIKVQCGKPGTALCEKSQTISKSFLENYIGTLTEEEMFQIDRGIQIGYSIKNNVYDYDNEEDSFVKDIANYIQEMDHLLSKLCDLKELDQKARHIDIEQLLGKDVIALGRILPDSGLEAVRAAMVSQADKEQKKIREKLELMIGKR</sequence>
<dbReference type="GO" id="GO:0003677">
    <property type="term" value="F:DNA binding"/>
    <property type="evidence" value="ECO:0007669"/>
    <property type="project" value="InterPro"/>
</dbReference>
<name>A0A173TAH2_ANAHA</name>
<dbReference type="PANTHER" id="PTHR33988:SF2">
    <property type="entry name" value="ENDORIBONUCLEASE MAZF"/>
    <property type="match status" value="1"/>
</dbReference>
<dbReference type="Proteomes" id="UP000095598">
    <property type="component" value="Unassembled WGS sequence"/>
</dbReference>
<dbReference type="GO" id="GO:0016075">
    <property type="term" value="P:rRNA catabolic process"/>
    <property type="evidence" value="ECO:0007669"/>
    <property type="project" value="TreeGrafter"/>
</dbReference>
<organism evidence="3 4">
    <name type="scientific">Anaerostipes hadrus</name>
    <dbReference type="NCBI Taxonomy" id="649756"/>
    <lineage>
        <taxon>Bacteria</taxon>
        <taxon>Bacillati</taxon>
        <taxon>Bacillota</taxon>
        <taxon>Clostridia</taxon>
        <taxon>Lachnospirales</taxon>
        <taxon>Lachnospiraceae</taxon>
        <taxon>Anaerostipes</taxon>
    </lineage>
</organism>
<evidence type="ECO:0000256" key="1">
    <source>
        <dbReference type="ARBA" id="ARBA00007521"/>
    </source>
</evidence>